<proteinExistence type="predicted"/>
<accession>A0ABS3CVC0</accession>
<keyword evidence="4" id="KW-1185">Reference proteome</keyword>
<dbReference type="InterPro" id="IPR009057">
    <property type="entry name" value="Homeodomain-like_sf"/>
</dbReference>
<sequence length="198" mass="22352">MARKKEFDPDVALTKAMQFFWQNGFENTSVRDLISNTGVNFYGLYSSLGDKREIFLKSLDEYIKMYMSALNAQKVDYQDVDSAVVSAFDNIFAFLNGHGHIGCMVCNAAIEVAPTDAEVALKMQAHREQVEAYWRSLLVKVLEKEELVKPENIVHCAEFLCTQVYGLSMLLRAQSSQALISRHINMSAKLADRLLKGI</sequence>
<evidence type="ECO:0000256" key="1">
    <source>
        <dbReference type="ARBA" id="ARBA00023015"/>
    </source>
</evidence>
<comment type="caution">
    <text evidence="3">The sequence shown here is derived from an EMBL/GenBank/DDBJ whole genome shotgun (WGS) entry which is preliminary data.</text>
</comment>
<dbReference type="Gene3D" id="1.10.10.60">
    <property type="entry name" value="Homeodomain-like"/>
    <property type="match status" value="1"/>
</dbReference>
<organism evidence="3 4">
    <name type="scientific">Bowmanella yangjiangensis</name>
    <dbReference type="NCBI Taxonomy" id="2811230"/>
    <lineage>
        <taxon>Bacteria</taxon>
        <taxon>Pseudomonadati</taxon>
        <taxon>Pseudomonadota</taxon>
        <taxon>Gammaproteobacteria</taxon>
        <taxon>Alteromonadales</taxon>
        <taxon>Alteromonadaceae</taxon>
        <taxon>Bowmanella</taxon>
    </lineage>
</organism>
<dbReference type="InterPro" id="IPR036271">
    <property type="entry name" value="Tet_transcr_reg_TetR-rel_C_sf"/>
</dbReference>
<dbReference type="Gene3D" id="1.10.357.10">
    <property type="entry name" value="Tetracycline Repressor, domain 2"/>
    <property type="match status" value="1"/>
</dbReference>
<dbReference type="PANTHER" id="PTHR47506:SF1">
    <property type="entry name" value="HTH-TYPE TRANSCRIPTIONAL REGULATOR YJDC"/>
    <property type="match status" value="1"/>
</dbReference>
<dbReference type="EMBL" id="JAFKCS010000007">
    <property type="protein sequence ID" value="MBN7820096.1"/>
    <property type="molecule type" value="Genomic_DNA"/>
</dbReference>
<evidence type="ECO:0000313" key="3">
    <source>
        <dbReference type="EMBL" id="MBN7820096.1"/>
    </source>
</evidence>
<evidence type="ECO:0000256" key="2">
    <source>
        <dbReference type="ARBA" id="ARBA00023163"/>
    </source>
</evidence>
<keyword evidence="2" id="KW-0804">Transcription</keyword>
<name>A0ABS3CVC0_9ALTE</name>
<keyword evidence="1" id="KW-0805">Transcription regulation</keyword>
<dbReference type="Proteomes" id="UP000663992">
    <property type="component" value="Unassembled WGS sequence"/>
</dbReference>
<gene>
    <name evidence="3" type="ORF">J0A65_09485</name>
</gene>
<dbReference type="SUPFAM" id="SSF46689">
    <property type="entry name" value="Homeodomain-like"/>
    <property type="match status" value="1"/>
</dbReference>
<evidence type="ECO:0000313" key="4">
    <source>
        <dbReference type="Proteomes" id="UP000663992"/>
    </source>
</evidence>
<reference evidence="3 4" key="1">
    <citation type="submission" date="2021-03" db="EMBL/GenBank/DDBJ databases">
        <title>novel species isolated from a fishpond in China.</title>
        <authorList>
            <person name="Lu H."/>
            <person name="Cai Z."/>
        </authorList>
    </citation>
    <scope>NUCLEOTIDE SEQUENCE [LARGE SCALE GENOMIC DNA]</scope>
    <source>
        <strain evidence="3 4">Y57</strain>
    </source>
</reference>
<protein>
    <submittedName>
        <fullName evidence="3">TetR family transcriptional regulator</fullName>
    </submittedName>
</protein>
<dbReference type="PANTHER" id="PTHR47506">
    <property type="entry name" value="TRANSCRIPTIONAL REGULATORY PROTEIN"/>
    <property type="match status" value="1"/>
</dbReference>
<dbReference type="RefSeq" id="WP_206593931.1">
    <property type="nucleotide sequence ID" value="NZ_JAFKCS010000007.1"/>
</dbReference>
<dbReference type="SUPFAM" id="SSF48498">
    <property type="entry name" value="Tetracyclin repressor-like, C-terminal domain"/>
    <property type="match status" value="1"/>
</dbReference>